<proteinExistence type="predicted"/>
<organism evidence="1 2">
    <name type="scientific">Parvularcula maris</name>
    <dbReference type="NCBI Taxonomy" id="2965077"/>
    <lineage>
        <taxon>Bacteria</taxon>
        <taxon>Pseudomonadati</taxon>
        <taxon>Pseudomonadota</taxon>
        <taxon>Alphaproteobacteria</taxon>
        <taxon>Parvularculales</taxon>
        <taxon>Parvularculaceae</taxon>
        <taxon>Parvularcula</taxon>
    </lineage>
</organism>
<accession>A0A9X2RJ97</accession>
<dbReference type="AlphaFoldDB" id="A0A9X2RJ97"/>
<name>A0A9X2RJ97_9PROT</name>
<comment type="caution">
    <text evidence="1">The sequence shown here is derived from an EMBL/GenBank/DDBJ whole genome shotgun (WGS) entry which is preliminary data.</text>
</comment>
<gene>
    <name evidence="1" type="ORF">NOG11_03575</name>
</gene>
<keyword evidence="2" id="KW-1185">Reference proteome</keyword>
<dbReference type="Gene3D" id="3.90.1480.20">
    <property type="entry name" value="Glycosyl transferase family 29"/>
    <property type="match status" value="1"/>
</dbReference>
<dbReference type="RefSeq" id="WP_256618275.1">
    <property type="nucleotide sequence ID" value="NZ_JANIBC010000002.1"/>
</dbReference>
<evidence type="ECO:0000313" key="2">
    <source>
        <dbReference type="Proteomes" id="UP001142610"/>
    </source>
</evidence>
<reference evidence="1" key="1">
    <citation type="submission" date="2022-07" db="EMBL/GenBank/DDBJ databases">
        <title>Parvularcula maris sp. nov., an algicidal bacterium isolated from seawater.</title>
        <authorList>
            <person name="Li F."/>
        </authorList>
    </citation>
    <scope>NUCLEOTIDE SEQUENCE</scope>
    <source>
        <strain evidence="1">BGMRC 0090</strain>
    </source>
</reference>
<protein>
    <submittedName>
        <fullName evidence="1">Uncharacterized protein</fullName>
    </submittedName>
</protein>
<evidence type="ECO:0000313" key="1">
    <source>
        <dbReference type="EMBL" id="MCQ8184458.1"/>
    </source>
</evidence>
<sequence>MVGNAPGVDDQSADIDAHDRVIRFNNACGLDAGRGSKLSDLVLINCGGQMKEWLSTDDFTDGSAFSRADRIVLPIPPEPGHDPETVANEDAANYAREATERFEKAGKEVLVLPPRFEAEARVITGGAPPSTGLIILHWLLTNEEPQPITCFGFGFAGWSGHDFDRERNYFRQAERRGLIRLTPPGRLRALCQP</sequence>
<dbReference type="Proteomes" id="UP001142610">
    <property type="component" value="Unassembled WGS sequence"/>
</dbReference>
<dbReference type="EMBL" id="JANIBC010000002">
    <property type="protein sequence ID" value="MCQ8184458.1"/>
    <property type="molecule type" value="Genomic_DNA"/>
</dbReference>
<dbReference type="InterPro" id="IPR038578">
    <property type="entry name" value="GT29-like_sf"/>
</dbReference>